<dbReference type="NCBIfam" id="TIGR00500">
    <property type="entry name" value="met_pdase_I"/>
    <property type="match status" value="1"/>
</dbReference>
<dbReference type="GO" id="GO:0004239">
    <property type="term" value="F:initiator methionyl aminopeptidase activity"/>
    <property type="evidence" value="ECO:0007669"/>
    <property type="project" value="UniProtKB-UniRule"/>
</dbReference>
<evidence type="ECO:0000256" key="5">
    <source>
        <dbReference type="ARBA" id="ARBA00022801"/>
    </source>
</evidence>
<evidence type="ECO:0000313" key="10">
    <source>
        <dbReference type="Proteomes" id="UP000070174"/>
    </source>
</evidence>
<dbReference type="InterPro" id="IPR002467">
    <property type="entry name" value="Pept_M24A_MAP1"/>
</dbReference>
<reference evidence="9 10" key="1">
    <citation type="submission" date="2016-01" db="EMBL/GenBank/DDBJ databases">
        <authorList>
            <person name="Oliw E.H."/>
        </authorList>
    </citation>
    <scope>NUCLEOTIDE SEQUENCE [LARGE SCALE GENOMIC DNA]</scope>
    <source>
        <strain evidence="9 10">CMW7756A</strain>
    </source>
</reference>
<dbReference type="GO" id="GO:0006508">
    <property type="term" value="P:proteolysis"/>
    <property type="evidence" value="ECO:0007669"/>
    <property type="project" value="UniProtKB-KW"/>
</dbReference>
<keyword evidence="2 6" id="KW-0031">Aminopeptidase</keyword>
<evidence type="ECO:0000256" key="7">
    <source>
        <dbReference type="RuleBase" id="RU003653"/>
    </source>
</evidence>
<dbReference type="PANTHER" id="PTHR43330:SF17">
    <property type="entry name" value="METHIONINE AMINOPEPTIDASE"/>
    <property type="match status" value="1"/>
</dbReference>
<dbReference type="GO" id="GO:0005829">
    <property type="term" value="C:cytosol"/>
    <property type="evidence" value="ECO:0007669"/>
    <property type="project" value="TreeGrafter"/>
</dbReference>
<dbReference type="InterPro" id="IPR000994">
    <property type="entry name" value="Pept_M24"/>
</dbReference>
<accession>A0A133PPF5</accession>
<proteinExistence type="inferred from homology"/>
<dbReference type="EC" id="3.4.11.18" evidence="6 7"/>
<dbReference type="Gene3D" id="3.90.230.10">
    <property type="entry name" value="Creatinase/methionine aminopeptidase superfamily"/>
    <property type="match status" value="1"/>
</dbReference>
<keyword evidence="4 6" id="KW-0479">Metal-binding</keyword>
<comment type="subunit">
    <text evidence="6">Monomer.</text>
</comment>
<feature type="domain" description="Peptidase M24" evidence="8">
    <location>
        <begin position="12"/>
        <end position="239"/>
    </location>
</feature>
<comment type="catalytic activity">
    <reaction evidence="6 7">
        <text>Release of N-terminal amino acids, preferentially methionine, from peptides and arylamides.</text>
        <dbReference type="EC" id="3.4.11.18"/>
    </reaction>
</comment>
<sequence>MIIIKTEDEIKKMQVAGKVLSDVHHKLRDFIKPGVKTIEIDRFVENYLKERGAYPEQKGYEGYPYSVCASVNDEICHGFPTEYELKDGDIITVDMVVNVDGWLADSAWSYEVGNVSPEAKKLLQVTREAMYKGIEKAVIGNRLGDIGAAVQKHAEDNGYSVVREFVGHGIGQEMHEDPQVLHYGKPGRGLRIQEGMVFTIEPMINMGKKELTIDDNGWTARTKDGSLSAQYEHQIAITKDGPIIITDQGDC</sequence>
<evidence type="ECO:0000256" key="3">
    <source>
        <dbReference type="ARBA" id="ARBA00022670"/>
    </source>
</evidence>
<comment type="cofactor">
    <cofactor evidence="6">
        <name>Co(2+)</name>
        <dbReference type="ChEBI" id="CHEBI:48828"/>
    </cofactor>
    <cofactor evidence="6">
        <name>Zn(2+)</name>
        <dbReference type="ChEBI" id="CHEBI:29105"/>
    </cofactor>
    <cofactor evidence="6">
        <name>Mn(2+)</name>
        <dbReference type="ChEBI" id="CHEBI:29035"/>
    </cofactor>
    <cofactor evidence="6">
        <name>Fe(2+)</name>
        <dbReference type="ChEBI" id="CHEBI:29033"/>
    </cofactor>
    <text evidence="6">Binds 2 divalent metal cations per subunit. Has a high-affinity and a low affinity metal-binding site. The true nature of the physiological cofactor is under debate. The enzyme is active with cobalt, zinc, manganese or divalent iron ions. Most likely, methionine aminopeptidases function as mononuclear Fe(2+)-metalloproteases under physiological conditions, and the catalytically relevant metal-binding site has been assigned to the histidine-containing high-affinity site.</text>
</comment>
<dbReference type="AlphaFoldDB" id="A0A133PPF5"/>
<evidence type="ECO:0000313" key="9">
    <source>
        <dbReference type="EMBL" id="KXA30500.1"/>
    </source>
</evidence>
<evidence type="ECO:0000256" key="4">
    <source>
        <dbReference type="ARBA" id="ARBA00022723"/>
    </source>
</evidence>
<keyword evidence="3 6" id="KW-0645">Protease</keyword>
<gene>
    <name evidence="6" type="primary">map</name>
    <name evidence="9" type="ORF">HMPREF3229_00963</name>
</gene>
<dbReference type="InterPro" id="IPR036005">
    <property type="entry name" value="Creatinase/aminopeptidase-like"/>
</dbReference>
<feature type="binding site" evidence="6">
    <location>
        <position position="105"/>
    </location>
    <ligand>
        <name>a divalent metal cation</name>
        <dbReference type="ChEBI" id="CHEBI:60240"/>
        <label>2</label>
        <note>catalytic</note>
    </ligand>
</feature>
<feature type="binding site" evidence="6">
    <location>
        <position position="77"/>
    </location>
    <ligand>
        <name>substrate</name>
    </ligand>
</feature>
<feature type="binding site" evidence="6">
    <location>
        <position position="175"/>
    </location>
    <ligand>
        <name>substrate</name>
    </ligand>
</feature>
<dbReference type="SUPFAM" id="SSF55920">
    <property type="entry name" value="Creatinase/aminopeptidase"/>
    <property type="match status" value="1"/>
</dbReference>
<comment type="caution">
    <text evidence="9">The sequence shown here is derived from an EMBL/GenBank/DDBJ whole genome shotgun (WGS) entry which is preliminary data.</text>
</comment>
<feature type="binding site" evidence="6">
    <location>
        <position position="201"/>
    </location>
    <ligand>
        <name>a divalent metal cation</name>
        <dbReference type="ChEBI" id="CHEBI:60240"/>
        <label>2</label>
        <note>catalytic</note>
    </ligand>
</feature>
<organism evidence="9">
    <name type="scientific">Peptoniphilus harei</name>
    <dbReference type="NCBI Taxonomy" id="54005"/>
    <lineage>
        <taxon>Bacteria</taxon>
        <taxon>Bacillati</taxon>
        <taxon>Bacillota</taxon>
        <taxon>Tissierellia</taxon>
        <taxon>Tissierellales</taxon>
        <taxon>Peptoniphilaceae</taxon>
        <taxon>Peptoniphilus</taxon>
    </lineage>
</organism>
<dbReference type="PRINTS" id="PR00599">
    <property type="entry name" value="MAPEPTIDASE"/>
</dbReference>
<dbReference type="GO" id="GO:0070006">
    <property type="term" value="F:metalloaminopeptidase activity"/>
    <property type="evidence" value="ECO:0007669"/>
    <property type="project" value="UniProtKB-UniRule"/>
</dbReference>
<dbReference type="EMBL" id="LRQE01000025">
    <property type="protein sequence ID" value="KXA30500.1"/>
    <property type="molecule type" value="Genomic_DNA"/>
</dbReference>
<dbReference type="Proteomes" id="UP000070174">
    <property type="component" value="Unassembled WGS sequence"/>
</dbReference>
<comment type="function">
    <text evidence="1 6">Removes the N-terminal methionine from nascent proteins. The N-terminal methionine is often cleaved when the second residue in the primary sequence is small and uncharged (Met-Ala-, Cys, Gly, Pro, Ser, Thr, or Val). Requires deformylation of the N(alpha)-formylated initiator methionine before it can be hydrolyzed.</text>
</comment>
<feature type="binding site" evidence="6">
    <location>
        <position position="94"/>
    </location>
    <ligand>
        <name>a divalent metal cation</name>
        <dbReference type="ChEBI" id="CHEBI:60240"/>
        <label>1</label>
    </ligand>
</feature>
<evidence type="ECO:0000256" key="2">
    <source>
        <dbReference type="ARBA" id="ARBA00022438"/>
    </source>
</evidence>
<protein>
    <recommendedName>
        <fullName evidence="6 7">Methionine aminopeptidase</fullName>
        <shortName evidence="6">MAP</shortName>
        <shortName evidence="6">MetAP</shortName>
        <ecNumber evidence="6 7">3.4.11.18</ecNumber>
    </recommendedName>
    <alternativeName>
        <fullName evidence="6">Peptidase M</fullName>
    </alternativeName>
</protein>
<dbReference type="CDD" id="cd01086">
    <property type="entry name" value="MetAP1"/>
    <property type="match status" value="1"/>
</dbReference>
<keyword evidence="5 6" id="KW-0378">Hydrolase</keyword>
<dbReference type="GO" id="GO:0046872">
    <property type="term" value="F:metal ion binding"/>
    <property type="evidence" value="ECO:0007669"/>
    <property type="project" value="UniProtKB-UniRule"/>
</dbReference>
<dbReference type="PATRIC" id="fig|54005.3.peg.948"/>
<name>A0A133PPF5_9FIRM</name>
<dbReference type="Pfam" id="PF00557">
    <property type="entry name" value="Peptidase_M24"/>
    <property type="match status" value="1"/>
</dbReference>
<dbReference type="PANTHER" id="PTHR43330">
    <property type="entry name" value="METHIONINE AMINOPEPTIDASE"/>
    <property type="match status" value="1"/>
</dbReference>
<evidence type="ECO:0000256" key="1">
    <source>
        <dbReference type="ARBA" id="ARBA00002521"/>
    </source>
</evidence>
<dbReference type="RefSeq" id="WP_005956859.1">
    <property type="nucleotide sequence ID" value="NZ_JADNMH010000001.1"/>
</dbReference>
<feature type="binding site" evidence="6">
    <location>
        <position position="168"/>
    </location>
    <ligand>
        <name>a divalent metal cation</name>
        <dbReference type="ChEBI" id="CHEBI:60240"/>
        <label>2</label>
        <note>catalytic</note>
    </ligand>
</feature>
<evidence type="ECO:0000256" key="6">
    <source>
        <dbReference type="HAMAP-Rule" id="MF_01974"/>
    </source>
</evidence>
<dbReference type="InterPro" id="IPR001714">
    <property type="entry name" value="Pept_M24_MAP"/>
</dbReference>
<dbReference type="PROSITE" id="PS00680">
    <property type="entry name" value="MAP_1"/>
    <property type="match status" value="1"/>
</dbReference>
<feature type="binding site" evidence="6">
    <location>
        <position position="105"/>
    </location>
    <ligand>
        <name>a divalent metal cation</name>
        <dbReference type="ChEBI" id="CHEBI:60240"/>
        <label>1</label>
    </ligand>
</feature>
<evidence type="ECO:0000259" key="8">
    <source>
        <dbReference type="Pfam" id="PF00557"/>
    </source>
</evidence>
<dbReference type="HAMAP" id="MF_01974">
    <property type="entry name" value="MetAP_1"/>
    <property type="match status" value="1"/>
</dbReference>
<feature type="binding site" evidence="6">
    <location>
        <position position="232"/>
    </location>
    <ligand>
        <name>a divalent metal cation</name>
        <dbReference type="ChEBI" id="CHEBI:60240"/>
        <label>2</label>
        <note>catalytic</note>
    </ligand>
</feature>
<comment type="similarity">
    <text evidence="6">Belongs to the peptidase M24A family. Methionine aminopeptidase type 1 subfamily.</text>
</comment>
<feature type="binding site" evidence="6">
    <location>
        <position position="232"/>
    </location>
    <ligand>
        <name>a divalent metal cation</name>
        <dbReference type="ChEBI" id="CHEBI:60240"/>
        <label>1</label>
    </ligand>
</feature>